<comment type="similarity">
    <text evidence="1">Belongs to the HEATR1/UTP10 family.</text>
</comment>
<dbReference type="InterPro" id="IPR022125">
    <property type="entry name" value="U3snoRNP10_N"/>
</dbReference>
<comment type="function">
    <text evidence="1">Involved in nucleolar processing of pre-18S ribosomal RNA.</text>
</comment>
<gene>
    <name evidence="4" type="ORF">TCMB3V08_LOCUS5086</name>
</gene>
<dbReference type="InterPro" id="IPR040191">
    <property type="entry name" value="UTP10"/>
</dbReference>
<dbReference type="GO" id="GO:0000462">
    <property type="term" value="P:maturation of SSU-rRNA from tricistronic rRNA transcript (SSU-rRNA, 5.8S rRNA, LSU-rRNA)"/>
    <property type="evidence" value="ECO:0007669"/>
    <property type="project" value="TreeGrafter"/>
</dbReference>
<accession>A0A7R9P717</accession>
<feature type="domain" description="U3 small nucleolar RNA-associated protein 10 N-terminal" evidence="2">
    <location>
        <begin position="120"/>
        <end position="234"/>
    </location>
</feature>
<feature type="domain" description="Utp10/HEAT1 HEAT-repeats" evidence="3">
    <location>
        <begin position="1162"/>
        <end position="1340"/>
    </location>
</feature>
<dbReference type="GO" id="GO:0032040">
    <property type="term" value="C:small-subunit processome"/>
    <property type="evidence" value="ECO:0007669"/>
    <property type="project" value="TreeGrafter"/>
</dbReference>
<dbReference type="GO" id="GO:0030686">
    <property type="term" value="C:90S preribosome"/>
    <property type="evidence" value="ECO:0007669"/>
    <property type="project" value="TreeGrafter"/>
</dbReference>
<dbReference type="Pfam" id="PF12397">
    <property type="entry name" value="U3snoRNP10"/>
    <property type="match status" value="1"/>
</dbReference>
<dbReference type="GO" id="GO:0030515">
    <property type="term" value="F:snoRNA binding"/>
    <property type="evidence" value="ECO:0007669"/>
    <property type="project" value="TreeGrafter"/>
</dbReference>
<dbReference type="PANTHER" id="PTHR13457:SF1">
    <property type="entry name" value="HEAT REPEAT-CONTAINING PROTEIN 1"/>
    <property type="match status" value="1"/>
</dbReference>
<keyword evidence="1" id="KW-0539">Nucleus</keyword>
<name>A0A7R9P717_TIMCA</name>
<dbReference type="PANTHER" id="PTHR13457">
    <property type="entry name" value="BAP28"/>
    <property type="match status" value="1"/>
</dbReference>
<evidence type="ECO:0000313" key="4">
    <source>
        <dbReference type="EMBL" id="CAD7572436.1"/>
    </source>
</evidence>
<dbReference type="SUPFAM" id="SSF48371">
    <property type="entry name" value="ARM repeat"/>
    <property type="match status" value="2"/>
</dbReference>
<dbReference type="InterPro" id="IPR056473">
    <property type="entry name" value="HEAT_Utp10/HEAT1"/>
</dbReference>
<evidence type="ECO:0000259" key="3">
    <source>
        <dbReference type="Pfam" id="PF23243"/>
    </source>
</evidence>
<protein>
    <recommendedName>
        <fullName evidence="1">HEAT repeat-containing protein 1</fullName>
    </recommendedName>
</protein>
<keyword evidence="1" id="KW-0687">Ribonucleoprotein</keyword>
<evidence type="ECO:0000259" key="2">
    <source>
        <dbReference type="Pfam" id="PF12397"/>
    </source>
</evidence>
<comment type="subcellular location">
    <subcellularLocation>
        <location evidence="1">Nucleus</location>
        <location evidence="1">Nucleolus</location>
    </subcellularLocation>
</comment>
<evidence type="ECO:0000256" key="1">
    <source>
        <dbReference type="RuleBase" id="RU367065"/>
    </source>
</evidence>
<dbReference type="GO" id="GO:0034455">
    <property type="term" value="C:t-UTP complex"/>
    <property type="evidence" value="ECO:0007669"/>
    <property type="project" value="TreeGrafter"/>
</dbReference>
<organism evidence="4">
    <name type="scientific">Timema californicum</name>
    <name type="common">California timema</name>
    <name type="synonym">Walking stick</name>
    <dbReference type="NCBI Taxonomy" id="61474"/>
    <lineage>
        <taxon>Eukaryota</taxon>
        <taxon>Metazoa</taxon>
        <taxon>Ecdysozoa</taxon>
        <taxon>Arthropoda</taxon>
        <taxon>Hexapoda</taxon>
        <taxon>Insecta</taxon>
        <taxon>Pterygota</taxon>
        <taxon>Neoptera</taxon>
        <taxon>Polyneoptera</taxon>
        <taxon>Phasmatodea</taxon>
        <taxon>Timematodea</taxon>
        <taxon>Timematoidea</taxon>
        <taxon>Timematidae</taxon>
        <taxon>Timema</taxon>
    </lineage>
</organism>
<dbReference type="Pfam" id="PF23243">
    <property type="entry name" value="HEAT_HEATR1"/>
    <property type="match status" value="1"/>
</dbReference>
<reference evidence="4" key="1">
    <citation type="submission" date="2020-11" db="EMBL/GenBank/DDBJ databases">
        <authorList>
            <person name="Tran Van P."/>
        </authorList>
    </citation>
    <scope>NUCLEOTIDE SEQUENCE</scope>
</reference>
<keyword evidence="1" id="KW-0690">Ribosome biogenesis</keyword>
<dbReference type="InterPro" id="IPR016024">
    <property type="entry name" value="ARM-type_fold"/>
</dbReference>
<sequence length="1843" mass="207261">MDARFHIHLYNRDDLLLLIFPYYDTRMFVRVLQLLDVKSKSSPWHWLRPLQKPGVPLSKTALLNHCAADPSFLKFVCDGALAAVKEHSGDAHCLTTVLGFFCTTIVGALEHNAATTELQLVHILKPLLKGLPSPVLDFAAASFMITAQLADKAQLSENVLHQIIENLTKNPQPSLDLEKVLLLVLLYQSQSSTLTSFPHKALLRLASVPTFPTTLGELSASGGHVTPLLVPLLAETLRSVQSQIDDTDLRKLAINLVSQVGLEDDSVEEIIRMAVENFDSNGLLGEQSDPVEQVANNSKEIIEWYTMFMKSLERKYPTQYDKEKEKQSIKHTLSARLRDDKMSVVSKLLELPLPELVSLLGLDVVLEQLLWLASKCCKSSNVSTKVQVQVLKCLCSSDLSQPGLVEDRILLAVLPYLFPLDNLDLLCTLEVLQSKFAQQNHMLMLVKKDLGDVQRVKNPAQVSSAVWRCLTPACLPNKHLWEAIDQAPHFEGDFSPHLLAITLLSKVVPENDPHASLLVLNKAIKCVEDSHMYVEQNVPNVTEETFPVLLGAARMGRLAVPGFINCLTRLMHKTPLSEHLKKAIWWNLAKNVVTSDDAAMLFVTRLFEVLITGCSLENLDMKRLYVDALKEFNDVYFPSLKEQVQFLYKLSVGSEMTPTSLVVNPELRLRALRLTAALLQKTSEPLGWCLDRSDCALIPSLLIILAYPLAPFRMTALDCLNSVGRLFGSALNSDNWGPLVTVLLSRREELIMDHKHIYLVMYQYLSTDIQESEIEQLKPNMESCLKTLLKLIGDVETPPYISAALLKILKRVNSESVLLNLVPLGLRVLSISQQMDRELDIHHSVILRNVLGKLEHTTSDCLKHDKCWELVESTLKDSHTVVWADNGTPTCPAIVTLTQLSQVPLEHLPNKLQQKLVTLLIEISTDTDLADVLSACRHFMKKIILDASIVVEELTKMRDVQGNEITPTGRSKRLRRSVNLAPSLSLLQSPIWKRGVTMLEFVQNKKKLNSVHLMLPVLFDILKKSLEFETQAPVEYTKQLVLSSILNCCQKLSPDGELIYSDLFVPERTLNVELIVHCIRATQNPQTHHHALLVLAHLAGMIPEQVLHNMMSIFTFMGYSVLRHDDAFSFQVISKIMETIIPVLIKASQSDKISLVGDQELTCSIARVLNVFTVALLDIPEHRRLPLFYKLLSTVDPNRSLWLLLCLVVESHVSCWSEGDLPKGHSKDETPKRLEFCLSLAAMFPVDTVMRSSKQLRHFKYTLTSFLSSLLSLPALVNQIAALSDVDTHLMEPLYISMIELMLKFISRVSREVGRNANQPSAKYWKIMLNQSCDILDKVNCLLPGEMVIPVVRRLLDNKLSTVRRKTMELLNNHLQHQADSSSKCDPESYFNLLPPLMAVVGTIGAESKSQEGELELNQQTALLSLKLMARFLGLEHPTRFQEEHIKSVTDNEVCSLLNLGTCGLHDVHGSLRTVVESVDWDISSLLRHMYYLFTDSPARRALFTQLTGCASFSLKFCGVRGLENAKCFQRALQIWDHVVKFIKEAKIPKTKPVETLKRAACDPFLKCKIAFCKIIADECQPFLQRFQTSKPMTPYLFEAVEKLLSFLMNRCVKPDLRKCKGSKLLSIDTKKSENLILSKNIDVGFATKRLLGETAISVAERQKLECIHECRSMLTTMIAKLQERSPLKQKAVRGLSSLDPCVIQHSPQLGQKKFSFLLEELNHANIINDMLKNDIPQGNVLASMVLCIADMTTSLKANIIISIALIMPALINILRKHQTLESPSLMMLSIITAIHKIVENLTKFLSPYIHNLLREICALSAKWVNETDPKIAPIVHKLQLTR</sequence>
<proteinExistence type="inferred from homology"/>
<dbReference type="GO" id="GO:0045943">
    <property type="term" value="P:positive regulation of transcription by RNA polymerase I"/>
    <property type="evidence" value="ECO:0007669"/>
    <property type="project" value="TreeGrafter"/>
</dbReference>
<dbReference type="EMBL" id="OE181031">
    <property type="protein sequence ID" value="CAD7572436.1"/>
    <property type="molecule type" value="Genomic_DNA"/>
</dbReference>
<keyword evidence="1" id="KW-0698">rRNA processing</keyword>